<dbReference type="EMBL" id="WHWB01033313">
    <property type="protein sequence ID" value="KAJ7420574.1"/>
    <property type="molecule type" value="Genomic_DNA"/>
</dbReference>
<protein>
    <submittedName>
        <fullName evidence="1">Uncharacterized protein</fullName>
    </submittedName>
</protein>
<name>A0ABQ9DKJ9_9PASS</name>
<gene>
    <name evidence="1" type="ORF">WISP_47812</name>
</gene>
<reference evidence="1" key="1">
    <citation type="submission" date="2019-10" db="EMBL/GenBank/DDBJ databases">
        <authorList>
            <person name="Soares A.E.R."/>
            <person name="Aleixo A."/>
            <person name="Schneider P."/>
            <person name="Miyaki C.Y."/>
            <person name="Schneider M.P."/>
            <person name="Mello C."/>
            <person name="Vasconcelos A.T.R."/>
        </authorList>
    </citation>
    <scope>NUCLEOTIDE SEQUENCE</scope>
    <source>
        <tissue evidence="1">Muscle</tissue>
    </source>
</reference>
<proteinExistence type="predicted"/>
<organism evidence="1 2">
    <name type="scientific">Willisornis vidua</name>
    <name type="common">Xingu scale-backed antbird</name>
    <dbReference type="NCBI Taxonomy" id="1566151"/>
    <lineage>
        <taxon>Eukaryota</taxon>
        <taxon>Metazoa</taxon>
        <taxon>Chordata</taxon>
        <taxon>Craniata</taxon>
        <taxon>Vertebrata</taxon>
        <taxon>Euteleostomi</taxon>
        <taxon>Archelosauria</taxon>
        <taxon>Archosauria</taxon>
        <taxon>Dinosauria</taxon>
        <taxon>Saurischia</taxon>
        <taxon>Theropoda</taxon>
        <taxon>Coelurosauria</taxon>
        <taxon>Aves</taxon>
        <taxon>Neognathae</taxon>
        <taxon>Neoaves</taxon>
        <taxon>Telluraves</taxon>
        <taxon>Australaves</taxon>
        <taxon>Passeriformes</taxon>
        <taxon>Thamnophilidae</taxon>
        <taxon>Willisornis</taxon>
    </lineage>
</organism>
<keyword evidence="2" id="KW-1185">Reference proteome</keyword>
<dbReference type="Proteomes" id="UP001145742">
    <property type="component" value="Unassembled WGS sequence"/>
</dbReference>
<evidence type="ECO:0000313" key="2">
    <source>
        <dbReference type="Proteomes" id="UP001145742"/>
    </source>
</evidence>
<accession>A0ABQ9DKJ9</accession>
<comment type="caution">
    <text evidence="1">The sequence shown here is derived from an EMBL/GenBank/DDBJ whole genome shotgun (WGS) entry which is preliminary data.</text>
</comment>
<evidence type="ECO:0000313" key="1">
    <source>
        <dbReference type="EMBL" id="KAJ7420574.1"/>
    </source>
</evidence>
<sequence length="83" mass="9573">MVVVAAAEEEEVLRWWRCWRCWSEPAGEGTHRQCPMPEKGSAEILRLLLHGTNSPLQRIQNRTSTLPFPRDVLAKRQNSRFSG</sequence>